<evidence type="ECO:0000256" key="2">
    <source>
        <dbReference type="SAM" id="SignalP"/>
    </source>
</evidence>
<name>A0ABP7H1L5_9FLAO</name>
<feature type="domain" description="Secretion system C-terminal sorting" evidence="3">
    <location>
        <begin position="160"/>
        <end position="228"/>
    </location>
</feature>
<feature type="signal peptide" evidence="2">
    <location>
        <begin position="1"/>
        <end position="19"/>
    </location>
</feature>
<protein>
    <recommendedName>
        <fullName evidence="3">Secretion system C-terminal sorting domain-containing protein</fullName>
    </recommendedName>
</protein>
<proteinExistence type="predicted"/>
<dbReference type="InterPro" id="IPR026444">
    <property type="entry name" value="Secre_tail"/>
</dbReference>
<accession>A0ABP7H1L5</accession>
<evidence type="ECO:0000259" key="3">
    <source>
        <dbReference type="Pfam" id="PF18962"/>
    </source>
</evidence>
<evidence type="ECO:0000313" key="4">
    <source>
        <dbReference type="EMBL" id="GAA3779561.1"/>
    </source>
</evidence>
<gene>
    <name evidence="4" type="ORF">GCM10022271_09750</name>
</gene>
<evidence type="ECO:0000256" key="1">
    <source>
        <dbReference type="ARBA" id="ARBA00022729"/>
    </source>
</evidence>
<dbReference type="Pfam" id="PF18962">
    <property type="entry name" value="Por_Secre_tail"/>
    <property type="match status" value="1"/>
</dbReference>
<dbReference type="EMBL" id="BAABBI010000001">
    <property type="protein sequence ID" value="GAA3779561.1"/>
    <property type="molecule type" value="Genomic_DNA"/>
</dbReference>
<organism evidence="4 5">
    <name type="scientific">Corallibacter vietnamensis</name>
    <dbReference type="NCBI Taxonomy" id="904130"/>
    <lineage>
        <taxon>Bacteria</taxon>
        <taxon>Pseudomonadati</taxon>
        <taxon>Bacteroidota</taxon>
        <taxon>Flavobacteriia</taxon>
        <taxon>Flavobacteriales</taxon>
        <taxon>Flavobacteriaceae</taxon>
        <taxon>Corallibacter</taxon>
    </lineage>
</organism>
<dbReference type="Proteomes" id="UP001501456">
    <property type="component" value="Unassembled WGS sequence"/>
</dbReference>
<dbReference type="NCBIfam" id="TIGR04183">
    <property type="entry name" value="Por_Secre_tail"/>
    <property type="match status" value="1"/>
</dbReference>
<keyword evidence="5" id="KW-1185">Reference proteome</keyword>
<reference evidence="5" key="1">
    <citation type="journal article" date="2019" name="Int. J. Syst. Evol. Microbiol.">
        <title>The Global Catalogue of Microorganisms (GCM) 10K type strain sequencing project: providing services to taxonomists for standard genome sequencing and annotation.</title>
        <authorList>
            <consortium name="The Broad Institute Genomics Platform"/>
            <consortium name="The Broad Institute Genome Sequencing Center for Infectious Disease"/>
            <person name="Wu L."/>
            <person name="Ma J."/>
        </authorList>
    </citation>
    <scope>NUCLEOTIDE SEQUENCE [LARGE SCALE GENOMIC DNA]</scope>
    <source>
        <strain evidence="5">JCM 17525</strain>
    </source>
</reference>
<dbReference type="RefSeq" id="WP_344727730.1">
    <property type="nucleotide sequence ID" value="NZ_BAABBI010000001.1"/>
</dbReference>
<comment type="caution">
    <text evidence="4">The sequence shown here is derived from an EMBL/GenBank/DDBJ whole genome shotgun (WGS) entry which is preliminary data.</text>
</comment>
<feature type="chain" id="PRO_5045120791" description="Secretion system C-terminal sorting domain-containing protein" evidence="2">
    <location>
        <begin position="20"/>
        <end position="230"/>
    </location>
</feature>
<sequence>MRNITICFIFILIGISSQAQIEFNGCHPLFDDQDYTFVNDGQDTTGRNIFITNPVDGSQDCGGIGVCEFQIFWNEVSTRWEFIADDGNGDFSSSYLIYYNTEASIPNPPSLLLGTWVENTVITGSGCGGSLSTSNALLSGDVQDTTLYTDEALLSANVSLYPNPASDFVTLKDENNYIKSVQIFKLNGKEVIKINNNLQEINISKCQSGIYIVKLESYDNNVFYQKLIKK</sequence>
<evidence type="ECO:0000313" key="5">
    <source>
        <dbReference type="Proteomes" id="UP001501456"/>
    </source>
</evidence>
<keyword evidence="1 2" id="KW-0732">Signal</keyword>